<keyword evidence="2" id="KW-0719">Serine esterase</keyword>
<dbReference type="InterPro" id="IPR002018">
    <property type="entry name" value="CarbesteraseB"/>
</dbReference>
<dbReference type="PANTHER" id="PTHR43142:SF1">
    <property type="entry name" value="CARBOXYLIC ESTER HYDROLASE"/>
    <property type="match status" value="1"/>
</dbReference>
<protein>
    <recommendedName>
        <fullName evidence="5">Carboxylesterase type B domain-containing protein</fullName>
    </recommendedName>
</protein>
<evidence type="ECO:0000313" key="6">
    <source>
        <dbReference type="EMBL" id="CAG7717226.1"/>
    </source>
</evidence>
<dbReference type="GO" id="GO:0052689">
    <property type="term" value="F:carboxylic ester hydrolase activity"/>
    <property type="evidence" value="ECO:0007669"/>
    <property type="project" value="UniProtKB-KW"/>
</dbReference>
<organism evidence="6 7">
    <name type="scientific">Allacma fusca</name>
    <dbReference type="NCBI Taxonomy" id="39272"/>
    <lineage>
        <taxon>Eukaryota</taxon>
        <taxon>Metazoa</taxon>
        <taxon>Ecdysozoa</taxon>
        <taxon>Arthropoda</taxon>
        <taxon>Hexapoda</taxon>
        <taxon>Collembola</taxon>
        <taxon>Symphypleona</taxon>
        <taxon>Sminthuridae</taxon>
        <taxon>Allacma</taxon>
    </lineage>
</organism>
<gene>
    <name evidence="6" type="ORF">AFUS01_LOCUS6691</name>
</gene>
<evidence type="ECO:0000256" key="1">
    <source>
        <dbReference type="ARBA" id="ARBA00005964"/>
    </source>
</evidence>
<dbReference type="Pfam" id="PF00135">
    <property type="entry name" value="COesterase"/>
    <property type="match status" value="1"/>
</dbReference>
<sequence>DCLRLNIYTPLAQKSIEKPLPVIVFIHGGSFTGGSADIYNGYRLLDRDVVLVNFNYRLGVL</sequence>
<name>A0A8J2NL94_9HEXA</name>
<comment type="caution">
    <text evidence="6">The sequence shown here is derived from an EMBL/GenBank/DDBJ whole genome shotgun (WGS) entry which is preliminary data.</text>
</comment>
<evidence type="ECO:0000256" key="2">
    <source>
        <dbReference type="ARBA" id="ARBA00022487"/>
    </source>
</evidence>
<dbReference type="OrthoDB" id="6846267at2759"/>
<comment type="similarity">
    <text evidence="1">Belongs to the type-B carboxylesterase/lipase family.</text>
</comment>
<keyword evidence="7" id="KW-1185">Reference proteome</keyword>
<accession>A0A8J2NL94</accession>
<evidence type="ECO:0000259" key="5">
    <source>
        <dbReference type="Pfam" id="PF00135"/>
    </source>
</evidence>
<proteinExistence type="inferred from homology"/>
<feature type="non-terminal residue" evidence="6">
    <location>
        <position position="1"/>
    </location>
</feature>
<keyword evidence="3" id="KW-0378">Hydrolase</keyword>
<keyword evidence="4" id="KW-0325">Glycoprotein</keyword>
<feature type="non-terminal residue" evidence="6">
    <location>
        <position position="61"/>
    </location>
</feature>
<dbReference type="AlphaFoldDB" id="A0A8J2NL94"/>
<dbReference type="EMBL" id="CAJVCH010043952">
    <property type="protein sequence ID" value="CAG7717226.1"/>
    <property type="molecule type" value="Genomic_DNA"/>
</dbReference>
<evidence type="ECO:0000256" key="4">
    <source>
        <dbReference type="ARBA" id="ARBA00023180"/>
    </source>
</evidence>
<feature type="domain" description="Carboxylesterase type B" evidence="5">
    <location>
        <begin position="1"/>
        <end position="61"/>
    </location>
</feature>
<reference evidence="6" key="1">
    <citation type="submission" date="2021-06" db="EMBL/GenBank/DDBJ databases">
        <authorList>
            <person name="Hodson N. C."/>
            <person name="Mongue J. A."/>
            <person name="Jaron S. K."/>
        </authorList>
    </citation>
    <scope>NUCLEOTIDE SEQUENCE</scope>
</reference>
<evidence type="ECO:0000256" key="3">
    <source>
        <dbReference type="ARBA" id="ARBA00022801"/>
    </source>
</evidence>
<evidence type="ECO:0000313" key="7">
    <source>
        <dbReference type="Proteomes" id="UP000708208"/>
    </source>
</evidence>
<dbReference type="PANTHER" id="PTHR43142">
    <property type="entry name" value="CARBOXYLIC ESTER HYDROLASE"/>
    <property type="match status" value="1"/>
</dbReference>
<dbReference type="Proteomes" id="UP000708208">
    <property type="component" value="Unassembled WGS sequence"/>
</dbReference>